<dbReference type="SUPFAM" id="SSF102114">
    <property type="entry name" value="Radical SAM enzymes"/>
    <property type="match status" value="1"/>
</dbReference>
<sequence>MDRSLERILPRVQKPARYTGGEYNAVVKDPRAVEVRYALCFPDTYEIGMSNLGMRILYGVMNDLPWCWCERAFAPWGDMEEELRREGILLYGLESGDPISDFDLIGFSLGYEMAYTNVLNMLDLAGLPVRAKERRGLSPIVVAGGTCAFNIEPLAPFVDVVSLGEGEEVSVELLELYRRAKVEEWSKEEFLAAAAQIPGIYVPSLYDVSYNEDGTVAAITPLEDVPPVVTKRIVQDFEHSYFPAKTIVPSTEIVHDRVTLEVFRGCIRGCRFCQAGYAYRPVRSRSPELLVQYGEESCRASGYQEMTLSSLSTSDYRYLEQLCDGLVSFCEPNGVNLSLPSLRADNFSMGLMHRLQRGKKSGLTFAPEAGTQRLRDAINKNVTEEDILNSCAVAFSGGWSAVKLYFMLGLPTETDEDVLGIADLVEKVYKTWRESTTEPKRGVRITVSTAFFVPKPHTAFQWEGQITMEEYQRRVKLLREHMTGRSIVYNWHDPDTSYLEAVFARGDRRLSDVIEAAWRKGAKFDSWSEYFDFRRWMDTFKECGIDPDFYAARLRGREEVLPWSTVTTGVRTDFLWREREECYKAVVTPDCRKQCTACGADKLLCPGGKCDAE</sequence>
<dbReference type="NCBIfam" id="TIGR03960">
    <property type="entry name" value="rSAM_fuse_unch"/>
    <property type="match status" value="1"/>
</dbReference>
<dbReference type="Pfam" id="PF19864">
    <property type="entry name" value="Radical_SAM_N2"/>
    <property type="match status" value="1"/>
</dbReference>
<dbReference type="InterPro" id="IPR007197">
    <property type="entry name" value="rSAM"/>
</dbReference>
<feature type="domain" description="Radical SAM core" evidence="1">
    <location>
        <begin position="252"/>
        <end position="493"/>
    </location>
</feature>
<dbReference type="GO" id="GO:0051536">
    <property type="term" value="F:iron-sulfur cluster binding"/>
    <property type="evidence" value="ECO:0007669"/>
    <property type="project" value="InterPro"/>
</dbReference>
<evidence type="ECO:0000313" key="2">
    <source>
        <dbReference type="EMBL" id="SBW05504.1"/>
    </source>
</evidence>
<dbReference type="Pfam" id="PF04055">
    <property type="entry name" value="Radical_SAM"/>
    <property type="match status" value="1"/>
</dbReference>
<dbReference type="SFLD" id="SFLDG01082">
    <property type="entry name" value="B12-binding_domain_containing"/>
    <property type="match status" value="1"/>
</dbReference>
<accession>A0A212K1A6</accession>
<dbReference type="InterPro" id="IPR023862">
    <property type="entry name" value="CHP03960_rSAM"/>
</dbReference>
<dbReference type="AlphaFoldDB" id="A0A212K1A6"/>
<evidence type="ECO:0000259" key="1">
    <source>
        <dbReference type="PROSITE" id="PS51918"/>
    </source>
</evidence>
<dbReference type="InterPro" id="IPR058240">
    <property type="entry name" value="rSAM_sf"/>
</dbReference>
<dbReference type="SFLD" id="SFLDS00029">
    <property type="entry name" value="Radical_SAM"/>
    <property type="match status" value="1"/>
</dbReference>
<dbReference type="PROSITE" id="PS51918">
    <property type="entry name" value="RADICAL_SAM"/>
    <property type="match status" value="1"/>
</dbReference>
<organism evidence="2">
    <name type="scientific">uncultured Eubacteriales bacterium</name>
    <dbReference type="NCBI Taxonomy" id="172733"/>
    <lineage>
        <taxon>Bacteria</taxon>
        <taxon>Bacillati</taxon>
        <taxon>Bacillota</taxon>
        <taxon>Clostridia</taxon>
        <taxon>Eubacteriales</taxon>
        <taxon>environmental samples</taxon>
    </lineage>
</organism>
<protein>
    <submittedName>
        <fullName evidence="2">Radical SAM domain protein</fullName>
    </submittedName>
</protein>
<dbReference type="InterPro" id="IPR045784">
    <property type="entry name" value="Radical_SAM_N2"/>
</dbReference>
<dbReference type="EMBL" id="FLUN01000001">
    <property type="protein sequence ID" value="SBW05504.1"/>
    <property type="molecule type" value="Genomic_DNA"/>
</dbReference>
<dbReference type="CDD" id="cd01335">
    <property type="entry name" value="Radical_SAM"/>
    <property type="match status" value="1"/>
</dbReference>
<dbReference type="InterPro" id="IPR023404">
    <property type="entry name" value="rSAM_horseshoe"/>
</dbReference>
<proteinExistence type="predicted"/>
<dbReference type="SMART" id="SM00729">
    <property type="entry name" value="Elp3"/>
    <property type="match status" value="1"/>
</dbReference>
<reference evidence="2" key="1">
    <citation type="submission" date="2016-04" db="EMBL/GenBank/DDBJ databases">
        <authorList>
            <person name="Evans L.H."/>
            <person name="Alamgir A."/>
            <person name="Owens N."/>
            <person name="Weber N.D."/>
            <person name="Virtaneva K."/>
            <person name="Barbian K."/>
            <person name="Babar A."/>
            <person name="Rosenke K."/>
        </authorList>
    </citation>
    <scope>NUCLEOTIDE SEQUENCE</scope>
    <source>
        <strain evidence="2">86</strain>
    </source>
</reference>
<dbReference type="PANTHER" id="PTHR42731:SF1">
    <property type="entry name" value="RADICAL SAM DOMAIN PROTEIN"/>
    <property type="match status" value="1"/>
</dbReference>
<dbReference type="InterPro" id="IPR006638">
    <property type="entry name" value="Elp3/MiaA/NifB-like_rSAM"/>
</dbReference>
<gene>
    <name evidence="2" type="ORF">KL86CLO1_12040</name>
</gene>
<dbReference type="Gene3D" id="3.80.30.20">
    <property type="entry name" value="tm_1862 like domain"/>
    <property type="match status" value="1"/>
</dbReference>
<dbReference type="GO" id="GO:0003824">
    <property type="term" value="F:catalytic activity"/>
    <property type="evidence" value="ECO:0007669"/>
    <property type="project" value="InterPro"/>
</dbReference>
<name>A0A212K1A6_9FIRM</name>
<dbReference type="PANTHER" id="PTHR42731">
    <property type="entry name" value="SLL1084 PROTEIN"/>
    <property type="match status" value="1"/>
</dbReference>